<proteinExistence type="predicted"/>
<feature type="transmembrane region" description="Helical" evidence="6">
    <location>
        <begin position="385"/>
        <end position="418"/>
    </location>
</feature>
<keyword evidence="9" id="KW-1185">Reference proteome</keyword>
<evidence type="ECO:0000256" key="2">
    <source>
        <dbReference type="ARBA" id="ARBA00022475"/>
    </source>
</evidence>
<name>A0A4U8UDN6_9HELI</name>
<dbReference type="Proteomes" id="UP000029920">
    <property type="component" value="Unassembled WGS sequence"/>
</dbReference>
<evidence type="ECO:0000256" key="6">
    <source>
        <dbReference type="SAM" id="Phobius"/>
    </source>
</evidence>
<dbReference type="GO" id="GO:0005886">
    <property type="term" value="C:plasma membrane"/>
    <property type="evidence" value="ECO:0007669"/>
    <property type="project" value="UniProtKB-SubCell"/>
</dbReference>
<comment type="caution">
    <text evidence="8">The sequence shown here is derived from an EMBL/GenBank/DDBJ whole genome shotgun (WGS) entry which is preliminary data.</text>
</comment>
<feature type="transmembrane region" description="Helical" evidence="6">
    <location>
        <begin position="16"/>
        <end position="34"/>
    </location>
</feature>
<accession>A0A4U8UDN6</accession>
<dbReference type="Pfam" id="PF03772">
    <property type="entry name" value="Competence"/>
    <property type="match status" value="1"/>
</dbReference>
<reference evidence="8 9" key="1">
    <citation type="journal article" date="2014" name="Genome Announc.">
        <title>Draft genome sequences of eight enterohepatic helicobacter species isolated from both laboratory and wild rodents.</title>
        <authorList>
            <person name="Sheh A."/>
            <person name="Shen Z."/>
            <person name="Fox J.G."/>
        </authorList>
    </citation>
    <scope>NUCLEOTIDE SEQUENCE [LARGE SCALE GENOMIC DNA]</scope>
    <source>
        <strain evidence="8 9">MIT-03-7007</strain>
    </source>
</reference>
<dbReference type="NCBIfam" id="TIGR00360">
    <property type="entry name" value="ComEC_N-term"/>
    <property type="match status" value="1"/>
</dbReference>
<protein>
    <submittedName>
        <fullName evidence="8">ComEC/Rec2 family competence protein</fullName>
    </submittedName>
</protein>
<dbReference type="PANTHER" id="PTHR30619">
    <property type="entry name" value="DNA INTERNALIZATION/COMPETENCE PROTEIN COMEC/REC2"/>
    <property type="match status" value="1"/>
</dbReference>
<dbReference type="InterPro" id="IPR052159">
    <property type="entry name" value="Competence_DNA_uptake"/>
</dbReference>
<dbReference type="InterPro" id="IPR004477">
    <property type="entry name" value="ComEC_N"/>
</dbReference>
<feature type="transmembrane region" description="Helical" evidence="6">
    <location>
        <begin position="172"/>
        <end position="195"/>
    </location>
</feature>
<feature type="transmembrane region" description="Helical" evidence="6">
    <location>
        <begin position="233"/>
        <end position="251"/>
    </location>
</feature>
<dbReference type="RefSeq" id="WP_052087343.1">
    <property type="nucleotide sequence ID" value="NZ_JRPC02000026.1"/>
</dbReference>
<evidence type="ECO:0000256" key="3">
    <source>
        <dbReference type="ARBA" id="ARBA00022692"/>
    </source>
</evidence>
<keyword evidence="4 6" id="KW-1133">Transmembrane helix</keyword>
<feature type="domain" description="ComEC/Rec2-related protein" evidence="7">
    <location>
        <begin position="159"/>
        <end position="372"/>
    </location>
</feature>
<sequence>MKNLSPPLFFNSKERIVFALFLSSILICSLGFKYHQFHTLKSQKTPLVYANVLSQYTKTKNAKSYFVLKLQTKFGIFYTTSREDLKDLRYKNIHLRVIFSQVSFLDFLKGFYAPSFNLILLEGEDFRKPIRDFISKQHTNPLMREYYLSLFLSDPLPLAWRELSQSYGISHLFAISGYHIGILSFVGFMILGLLYKPLQKYYFPYRNYYFDIGILVLILLILYYLFLTQSPSYLRALAMSCVGFFLTFRGLDLLKLESFFWSIALLLAFFPNLIFSLGFYFSCMGVLYIFLFFKYFKLPKGFWQKFLYIALLNASTFFLMGIIIYYFFPPFSPLSIFSLLLTPLFTLYYPCMLLAHFLGFGGILDSLLLKWLSLNPPTIALTPSLYLFILCNALTLLAIFYRLGFFALLCVNITYYGYGVYDHFTIH</sequence>
<dbReference type="PANTHER" id="PTHR30619:SF7">
    <property type="entry name" value="BETA-LACTAMASE DOMAIN PROTEIN"/>
    <property type="match status" value="1"/>
</dbReference>
<feature type="transmembrane region" description="Helical" evidence="6">
    <location>
        <begin position="305"/>
        <end position="327"/>
    </location>
</feature>
<feature type="transmembrane region" description="Helical" evidence="6">
    <location>
        <begin position="347"/>
        <end position="373"/>
    </location>
</feature>
<keyword evidence="5 6" id="KW-0472">Membrane</keyword>
<dbReference type="EMBL" id="JRPC02000026">
    <property type="protein sequence ID" value="TLE14171.1"/>
    <property type="molecule type" value="Genomic_DNA"/>
</dbReference>
<feature type="transmembrane region" description="Helical" evidence="6">
    <location>
        <begin position="263"/>
        <end position="293"/>
    </location>
</feature>
<evidence type="ECO:0000313" key="8">
    <source>
        <dbReference type="EMBL" id="TLE14171.1"/>
    </source>
</evidence>
<evidence type="ECO:0000259" key="7">
    <source>
        <dbReference type="Pfam" id="PF03772"/>
    </source>
</evidence>
<feature type="transmembrane region" description="Helical" evidence="6">
    <location>
        <begin position="207"/>
        <end position="226"/>
    </location>
</feature>
<keyword evidence="3 6" id="KW-0812">Transmembrane</keyword>
<keyword evidence="2" id="KW-1003">Cell membrane</keyword>
<organism evidence="8 9">
    <name type="scientific">Helicobacter apodemus</name>
    <dbReference type="NCBI Taxonomy" id="135569"/>
    <lineage>
        <taxon>Bacteria</taxon>
        <taxon>Pseudomonadati</taxon>
        <taxon>Campylobacterota</taxon>
        <taxon>Epsilonproteobacteria</taxon>
        <taxon>Campylobacterales</taxon>
        <taxon>Helicobacteraceae</taxon>
        <taxon>Helicobacter</taxon>
    </lineage>
</organism>
<evidence type="ECO:0000256" key="5">
    <source>
        <dbReference type="ARBA" id="ARBA00023136"/>
    </source>
</evidence>
<evidence type="ECO:0000313" key="9">
    <source>
        <dbReference type="Proteomes" id="UP000029920"/>
    </source>
</evidence>
<gene>
    <name evidence="8" type="ORF">LS72_008995</name>
</gene>
<dbReference type="AlphaFoldDB" id="A0A4U8UDN6"/>
<evidence type="ECO:0000256" key="1">
    <source>
        <dbReference type="ARBA" id="ARBA00004651"/>
    </source>
</evidence>
<evidence type="ECO:0000256" key="4">
    <source>
        <dbReference type="ARBA" id="ARBA00022989"/>
    </source>
</evidence>
<comment type="subcellular location">
    <subcellularLocation>
        <location evidence="1">Cell membrane</location>
        <topology evidence="1">Multi-pass membrane protein</topology>
    </subcellularLocation>
</comment>